<feature type="transmembrane region" description="Helical" evidence="1">
    <location>
        <begin position="228"/>
        <end position="252"/>
    </location>
</feature>
<dbReference type="OrthoDB" id="330952at2759"/>
<evidence type="ECO:0000256" key="1">
    <source>
        <dbReference type="SAM" id="Phobius"/>
    </source>
</evidence>
<reference evidence="2 3" key="1">
    <citation type="journal article" date="2012" name="BMC Genomics">
        <title>Comparative genomic analysis and phylogenetic position of Theileria equi.</title>
        <authorList>
            <person name="Kappmeyer L.S."/>
            <person name="Thiagarajan M."/>
            <person name="Herndon D.R."/>
            <person name="Ramsay J.D."/>
            <person name="Caler E."/>
            <person name="Djikeng A."/>
            <person name="Gillespie J.J."/>
            <person name="Lau A.O."/>
            <person name="Roalson E.H."/>
            <person name="Silva J.C."/>
            <person name="Silva M.G."/>
            <person name="Suarez C.E."/>
            <person name="Ueti M.W."/>
            <person name="Nene V.M."/>
            <person name="Mealey R.H."/>
            <person name="Knowles D.P."/>
            <person name="Brayton K.A."/>
        </authorList>
    </citation>
    <scope>NUCLEOTIDE SEQUENCE [LARGE SCALE GENOMIC DNA]</scope>
    <source>
        <strain evidence="2 3">WA</strain>
    </source>
</reference>
<dbReference type="eggNOG" id="ENOG502SA3N">
    <property type="taxonomic scope" value="Eukaryota"/>
</dbReference>
<dbReference type="AlphaFoldDB" id="L0B1Y1"/>
<sequence length="342" mass="39086">MVKISNNSVPEAQYEQNTIPKTVWLFCCILALLGVICQSISIYLPDWREAVPVSKFSYVCITHDLSAYNYMHKGSRRQHIVQETRYGLLHVVYDNNAIKQTWSERVNHIKTKGYLAIQNSAQNQKGNFNNLFVNECPPACREAISSRIRSYENILGYNNLLMMSLTFNCVLATLGVAWYVFFGTSIAIIAGTWLVSGVITLLSTVVWDRFTHEMWKIACRQQMIPFPYLSYCYKITLIGATLIVASAITLIFSNSIYSWRRRRKMEASLNEHLKEKNASEFPNNDFMSFPNLAPMMQMTQQPGFNPSSLFNDIGFGQNQNVQLGPNTSAPNTPSMWARNFQF</sequence>
<accession>L0B1Y1</accession>
<dbReference type="KEGG" id="beq:BEWA_005470"/>
<keyword evidence="1" id="KW-1133">Transmembrane helix</keyword>
<dbReference type="Proteomes" id="UP000031512">
    <property type="component" value="Chromosome 3"/>
</dbReference>
<feature type="transmembrane region" description="Helical" evidence="1">
    <location>
        <begin position="186"/>
        <end position="207"/>
    </location>
</feature>
<organism evidence="2 3">
    <name type="scientific">Theileria equi strain WA</name>
    <dbReference type="NCBI Taxonomy" id="1537102"/>
    <lineage>
        <taxon>Eukaryota</taxon>
        <taxon>Sar</taxon>
        <taxon>Alveolata</taxon>
        <taxon>Apicomplexa</taxon>
        <taxon>Aconoidasida</taxon>
        <taxon>Piroplasmida</taxon>
        <taxon>Theileriidae</taxon>
        <taxon>Theileria</taxon>
    </lineage>
</organism>
<keyword evidence="1" id="KW-0812">Transmembrane</keyword>
<dbReference type="GeneID" id="15806415"/>
<name>L0B1Y1_THEEQ</name>
<dbReference type="STRING" id="1537102.L0B1Y1"/>
<feature type="transmembrane region" description="Helical" evidence="1">
    <location>
        <begin position="23"/>
        <end position="44"/>
    </location>
</feature>
<evidence type="ECO:0000313" key="3">
    <source>
        <dbReference type="Proteomes" id="UP000031512"/>
    </source>
</evidence>
<dbReference type="VEuPathDB" id="PiroplasmaDB:BEWA_005470"/>
<dbReference type="EMBL" id="CP001670">
    <property type="protein sequence ID" value="AFZ81139.1"/>
    <property type="molecule type" value="Genomic_DNA"/>
</dbReference>
<keyword evidence="3" id="KW-1185">Reference proteome</keyword>
<evidence type="ECO:0000313" key="2">
    <source>
        <dbReference type="EMBL" id="AFZ81139.1"/>
    </source>
</evidence>
<keyword evidence="1" id="KW-0472">Membrane</keyword>
<feature type="transmembrane region" description="Helical" evidence="1">
    <location>
        <begin position="157"/>
        <end position="180"/>
    </location>
</feature>
<gene>
    <name evidence="2" type="ORF">BEWA_005470</name>
</gene>
<protein>
    <submittedName>
        <fullName evidence="2">Uncharacterized protein</fullName>
    </submittedName>
</protein>
<proteinExistence type="predicted"/>
<dbReference type="RefSeq" id="XP_004830805.1">
    <property type="nucleotide sequence ID" value="XM_004830748.1"/>
</dbReference>